<dbReference type="Proteomes" id="UP000790377">
    <property type="component" value="Unassembled WGS sequence"/>
</dbReference>
<dbReference type="EMBL" id="MU268459">
    <property type="protein sequence ID" value="KAH7904483.1"/>
    <property type="molecule type" value="Genomic_DNA"/>
</dbReference>
<sequence length="438" mass="49990">MQRDDFDQLPDEGVPDSGEEGDTSAVVDTSAHNPTGKNQYNCLPKDNEHVKEILREYHRRAITNRNTISKLLAAEHGITMSPATVARRNKLLDLKGSSATTRSLPTTVKRQLVLDQLEKDPLNRQGPRTVREGIATATGQILTRQYVTDEMRLHEPDGFGQREPTSKKIYRTQLVSLGPHHEWSGDGHDKLSVIGFPIWAIRDVWSGKWLGIWVVPNNRRKDAVAYLYLKLVHKYGGMPIQTTTDCGSETTEVYGFANALREYFSPHLDINELPAHRFMKSVKNITIERGWLQLRLKWGDNVKVFWEAGRGTYNEMDAHQYELVQWIWPKLIQQELDTLMDRFNNHTVRFDKNKKLPSGVSPNTAYALHTEYNGQYCLQSVDRQIVAQLMEEIGGEDLIRFVSVEYAAHAQAIYNSLGFTSLTLHNVWAVFSSMLPLM</sequence>
<comment type="caution">
    <text evidence="1">The sequence shown here is derived from an EMBL/GenBank/DDBJ whole genome shotgun (WGS) entry which is preliminary data.</text>
</comment>
<accession>A0ACB7ZVU9</accession>
<organism evidence="1 2">
    <name type="scientific">Hygrophoropsis aurantiaca</name>
    <dbReference type="NCBI Taxonomy" id="72124"/>
    <lineage>
        <taxon>Eukaryota</taxon>
        <taxon>Fungi</taxon>
        <taxon>Dikarya</taxon>
        <taxon>Basidiomycota</taxon>
        <taxon>Agaricomycotina</taxon>
        <taxon>Agaricomycetes</taxon>
        <taxon>Agaricomycetidae</taxon>
        <taxon>Boletales</taxon>
        <taxon>Coniophorineae</taxon>
        <taxon>Hygrophoropsidaceae</taxon>
        <taxon>Hygrophoropsis</taxon>
    </lineage>
</organism>
<evidence type="ECO:0000313" key="2">
    <source>
        <dbReference type="Proteomes" id="UP000790377"/>
    </source>
</evidence>
<reference evidence="1" key="1">
    <citation type="journal article" date="2021" name="New Phytol.">
        <title>Evolutionary innovations through gain and loss of genes in the ectomycorrhizal Boletales.</title>
        <authorList>
            <person name="Wu G."/>
            <person name="Miyauchi S."/>
            <person name="Morin E."/>
            <person name="Kuo A."/>
            <person name="Drula E."/>
            <person name="Varga T."/>
            <person name="Kohler A."/>
            <person name="Feng B."/>
            <person name="Cao Y."/>
            <person name="Lipzen A."/>
            <person name="Daum C."/>
            <person name="Hundley H."/>
            <person name="Pangilinan J."/>
            <person name="Johnson J."/>
            <person name="Barry K."/>
            <person name="LaButti K."/>
            <person name="Ng V."/>
            <person name="Ahrendt S."/>
            <person name="Min B."/>
            <person name="Choi I.G."/>
            <person name="Park H."/>
            <person name="Plett J.M."/>
            <person name="Magnuson J."/>
            <person name="Spatafora J.W."/>
            <person name="Nagy L.G."/>
            <person name="Henrissat B."/>
            <person name="Grigoriev I.V."/>
            <person name="Yang Z.L."/>
            <person name="Xu J."/>
            <person name="Martin F.M."/>
        </authorList>
    </citation>
    <scope>NUCLEOTIDE SEQUENCE</scope>
    <source>
        <strain evidence="1">ATCC 28755</strain>
    </source>
</reference>
<protein>
    <submittedName>
        <fullName evidence="1">Uncharacterized protein</fullName>
    </submittedName>
</protein>
<keyword evidence="2" id="KW-1185">Reference proteome</keyword>
<proteinExistence type="predicted"/>
<gene>
    <name evidence="1" type="ORF">BJ138DRAFT_1019103</name>
</gene>
<evidence type="ECO:0000313" key="1">
    <source>
        <dbReference type="EMBL" id="KAH7904483.1"/>
    </source>
</evidence>
<name>A0ACB7ZVU9_9AGAM</name>